<dbReference type="RefSeq" id="WP_214873544.1">
    <property type="nucleotide sequence ID" value="NZ_JBJOSA010000015.1"/>
</dbReference>
<evidence type="ECO:0008006" key="3">
    <source>
        <dbReference type="Google" id="ProtNLM"/>
    </source>
</evidence>
<gene>
    <name evidence="1" type="ORF">ACKA06_16075</name>
</gene>
<dbReference type="EMBL" id="JBJOSA010000015">
    <property type="protein sequence ID" value="MFL8938309.1"/>
    <property type="molecule type" value="Genomic_DNA"/>
</dbReference>
<sequence>MLKEEWLIELEEYLSLHLQDSIDYYCLEAPMDICKEEIVTSELDDFIEINRKPPFNQVLFQYIDEKGVGDSVIYKKAGLDRRHFSKIRSNPAYQPKKATLISLALALELNSDDTEDLLSAAGYSLSDSDKFDLIIQFCLEKEIYDLQSVNEILHHYGMKPLNV</sequence>
<keyword evidence="2" id="KW-1185">Reference proteome</keyword>
<dbReference type="Proteomes" id="UP001628668">
    <property type="component" value="Unassembled WGS sequence"/>
</dbReference>
<reference evidence="1 2" key="1">
    <citation type="submission" date="2024-12" db="EMBL/GenBank/DDBJ databases">
        <authorList>
            <person name="Li X."/>
            <person name="Zhang D."/>
        </authorList>
    </citation>
    <scope>NUCLEOTIDE SEQUENCE [LARGE SCALE GENOMIC DNA]</scope>
    <source>
        <strain evidence="1 2">JCM19602</strain>
    </source>
</reference>
<accession>A0ABW8VSF2</accession>
<evidence type="ECO:0000313" key="2">
    <source>
        <dbReference type="Proteomes" id="UP001628668"/>
    </source>
</evidence>
<organism evidence="1 2">
    <name type="scientific">Rossellomorea oryzaecorticis</name>
    <dbReference type="NCBI Taxonomy" id="1396505"/>
    <lineage>
        <taxon>Bacteria</taxon>
        <taxon>Bacillati</taxon>
        <taxon>Bacillota</taxon>
        <taxon>Bacilli</taxon>
        <taxon>Bacillales</taxon>
        <taxon>Bacillaceae</taxon>
        <taxon>Rossellomorea</taxon>
    </lineage>
</organism>
<protein>
    <recommendedName>
        <fullName evidence="3">XRE family transcriptional regulator</fullName>
    </recommendedName>
</protein>
<comment type="caution">
    <text evidence="1">The sequence shown here is derived from an EMBL/GenBank/DDBJ whole genome shotgun (WGS) entry which is preliminary data.</text>
</comment>
<evidence type="ECO:0000313" key="1">
    <source>
        <dbReference type="EMBL" id="MFL8938309.1"/>
    </source>
</evidence>
<name>A0ABW8VSF2_9BACI</name>
<proteinExistence type="predicted"/>